<name>A0A5E4N760_9HEMI</name>
<dbReference type="AlphaFoldDB" id="A0A5E4N760"/>
<reference evidence="2 3" key="1">
    <citation type="submission" date="2019-08" db="EMBL/GenBank/DDBJ databases">
        <authorList>
            <person name="Alioto T."/>
            <person name="Alioto T."/>
            <person name="Gomez Garrido J."/>
        </authorList>
    </citation>
    <scope>NUCLEOTIDE SEQUENCE [LARGE SCALE GENOMIC DNA]</scope>
</reference>
<evidence type="ECO:0000313" key="3">
    <source>
        <dbReference type="Proteomes" id="UP000325440"/>
    </source>
</evidence>
<evidence type="ECO:0000313" key="2">
    <source>
        <dbReference type="EMBL" id="VVC40503.1"/>
    </source>
</evidence>
<protein>
    <submittedName>
        <fullName evidence="2">EF-hand domain pair</fullName>
    </submittedName>
</protein>
<keyword evidence="3" id="KW-1185">Reference proteome</keyword>
<gene>
    <name evidence="2" type="ORF">CINCED_3A009234</name>
</gene>
<feature type="domain" description="EFHB C-terminal EF-hand" evidence="1">
    <location>
        <begin position="360"/>
        <end position="433"/>
    </location>
</feature>
<dbReference type="InterPro" id="IPR011992">
    <property type="entry name" value="EF-hand-dom_pair"/>
</dbReference>
<dbReference type="EMBL" id="CABPRJ010001904">
    <property type="protein sequence ID" value="VVC40503.1"/>
    <property type="molecule type" value="Genomic_DNA"/>
</dbReference>
<evidence type="ECO:0000259" key="1">
    <source>
        <dbReference type="Pfam" id="PF25325"/>
    </source>
</evidence>
<dbReference type="OrthoDB" id="2096280at2759"/>
<proteinExistence type="predicted"/>
<dbReference type="Proteomes" id="UP000325440">
    <property type="component" value="Unassembled WGS sequence"/>
</dbReference>
<dbReference type="Pfam" id="PF25325">
    <property type="entry name" value="EF-hand_EFHB_C"/>
    <property type="match status" value="1"/>
</dbReference>
<sequence length="442" mass="52004">MMDDYITQNPKYLQVQKECIEQYRNKRYSISPYRHPLKPKHYTDKKNTTCRDKSITISIGDVIFPDKSTEINCSTGIVEDENKTTAEFCTNISKSGFGIGEQSNRKYTANFNPDNRYGKREKYLPPGVWYKWHVKSKSSWTADDKKTIFENYLNRLLERIENNECIRYPYIDEHQGKSTGRPYFGAVSILTRSYPNEKEFEFNECLSTINKIKSISKKKKFNVWELREACKKLDKAGTGWLPLEQMYEICCQRQFGLEKKMFNFALKLIHAVDDNNVQYDLFVDLIDWNVQFSPSCEKRDTASKTENDNKFVTTYENEYKNKLSQSVKLNKKYYSYDPLAYKMDAPDRDFFFGPESNVKMLLNPSIFTLYGLTHRDFYEGRSKLVMEKLFRDVGVNLPSKIFDVVWDNAYRCDGVDDKVSIEVFRQALQELAESKMVTDNRD</sequence>
<dbReference type="SUPFAM" id="SSF47473">
    <property type="entry name" value="EF-hand"/>
    <property type="match status" value="1"/>
</dbReference>
<organism evidence="2 3">
    <name type="scientific">Cinara cedri</name>
    <dbReference type="NCBI Taxonomy" id="506608"/>
    <lineage>
        <taxon>Eukaryota</taxon>
        <taxon>Metazoa</taxon>
        <taxon>Ecdysozoa</taxon>
        <taxon>Arthropoda</taxon>
        <taxon>Hexapoda</taxon>
        <taxon>Insecta</taxon>
        <taxon>Pterygota</taxon>
        <taxon>Neoptera</taxon>
        <taxon>Paraneoptera</taxon>
        <taxon>Hemiptera</taxon>
        <taxon>Sternorrhyncha</taxon>
        <taxon>Aphidomorpha</taxon>
        <taxon>Aphidoidea</taxon>
        <taxon>Aphididae</taxon>
        <taxon>Lachninae</taxon>
        <taxon>Cinara</taxon>
    </lineage>
</organism>
<dbReference type="InterPro" id="IPR057428">
    <property type="entry name" value="EFHB_EF-hand_C"/>
</dbReference>
<accession>A0A5E4N760</accession>